<keyword evidence="2" id="KW-1185">Reference proteome</keyword>
<reference evidence="1 2" key="1">
    <citation type="submission" date="2022-12" db="EMBL/GenBank/DDBJ databases">
        <title>Chromosome-scale assembly of the Ensete ventricosum genome.</title>
        <authorList>
            <person name="Dussert Y."/>
            <person name="Stocks J."/>
            <person name="Wendawek A."/>
            <person name="Woldeyes F."/>
            <person name="Nichols R.A."/>
            <person name="Borrell J.S."/>
        </authorList>
    </citation>
    <scope>NUCLEOTIDE SEQUENCE [LARGE SCALE GENOMIC DNA]</scope>
    <source>
        <strain evidence="2">cv. Maze</strain>
        <tissue evidence="1">Seeds</tissue>
    </source>
</reference>
<name>A0AAV8QPZ0_ENSVE</name>
<evidence type="ECO:0008006" key="3">
    <source>
        <dbReference type="Google" id="ProtNLM"/>
    </source>
</evidence>
<proteinExistence type="predicted"/>
<sequence>MLASSERPSSRRDLLTPTRESVIAPSVGSNTGGGVRLTEHFHDACLGSDRGWMVTHVDRILTDNLTIRDFVEVPSRSRSWEDIKPFSVPVAPFLALLEFVFLKWIIDHNTSLSPLAR</sequence>
<accession>A0AAV8QPZ0</accession>
<protein>
    <recommendedName>
        <fullName evidence="3">START domain-containing protein</fullName>
    </recommendedName>
</protein>
<evidence type="ECO:0000313" key="2">
    <source>
        <dbReference type="Proteomes" id="UP001222027"/>
    </source>
</evidence>
<dbReference type="EMBL" id="JAQQAF010000006">
    <property type="protein sequence ID" value="KAJ8480345.1"/>
    <property type="molecule type" value="Genomic_DNA"/>
</dbReference>
<organism evidence="1 2">
    <name type="scientific">Ensete ventricosum</name>
    <name type="common">Abyssinian banana</name>
    <name type="synonym">Musa ensete</name>
    <dbReference type="NCBI Taxonomy" id="4639"/>
    <lineage>
        <taxon>Eukaryota</taxon>
        <taxon>Viridiplantae</taxon>
        <taxon>Streptophyta</taxon>
        <taxon>Embryophyta</taxon>
        <taxon>Tracheophyta</taxon>
        <taxon>Spermatophyta</taxon>
        <taxon>Magnoliopsida</taxon>
        <taxon>Liliopsida</taxon>
        <taxon>Zingiberales</taxon>
        <taxon>Musaceae</taxon>
        <taxon>Ensete</taxon>
    </lineage>
</organism>
<dbReference type="AlphaFoldDB" id="A0AAV8QPZ0"/>
<dbReference type="Proteomes" id="UP001222027">
    <property type="component" value="Unassembled WGS sequence"/>
</dbReference>
<gene>
    <name evidence="1" type="ORF">OPV22_024072</name>
</gene>
<comment type="caution">
    <text evidence="1">The sequence shown here is derived from an EMBL/GenBank/DDBJ whole genome shotgun (WGS) entry which is preliminary data.</text>
</comment>
<evidence type="ECO:0000313" key="1">
    <source>
        <dbReference type="EMBL" id="KAJ8480345.1"/>
    </source>
</evidence>